<keyword evidence="1" id="KW-1133">Transmembrane helix</keyword>
<accession>A0ABN3TTP0</accession>
<feature type="transmembrane region" description="Helical" evidence="1">
    <location>
        <begin position="33"/>
        <end position="53"/>
    </location>
</feature>
<dbReference type="Proteomes" id="UP001500886">
    <property type="component" value="Unassembled WGS sequence"/>
</dbReference>
<evidence type="ECO:0000313" key="2">
    <source>
        <dbReference type="EMBL" id="GAA2718422.1"/>
    </source>
</evidence>
<keyword evidence="3" id="KW-1185">Reference proteome</keyword>
<feature type="transmembrane region" description="Helical" evidence="1">
    <location>
        <begin position="101"/>
        <end position="121"/>
    </location>
</feature>
<reference evidence="2 3" key="1">
    <citation type="journal article" date="2019" name="Int. J. Syst. Evol. Microbiol.">
        <title>The Global Catalogue of Microorganisms (GCM) 10K type strain sequencing project: providing services to taxonomists for standard genome sequencing and annotation.</title>
        <authorList>
            <consortium name="The Broad Institute Genomics Platform"/>
            <consortium name="The Broad Institute Genome Sequencing Center for Infectious Disease"/>
            <person name="Wu L."/>
            <person name="Ma J."/>
        </authorList>
    </citation>
    <scope>NUCLEOTIDE SEQUENCE [LARGE SCALE GENOMIC DNA]</scope>
    <source>
        <strain evidence="2 3">JCM 4542</strain>
    </source>
</reference>
<organism evidence="2 3">
    <name type="scientific">Streptomyces luteosporeus</name>
    <dbReference type="NCBI Taxonomy" id="173856"/>
    <lineage>
        <taxon>Bacteria</taxon>
        <taxon>Bacillati</taxon>
        <taxon>Actinomycetota</taxon>
        <taxon>Actinomycetes</taxon>
        <taxon>Kitasatosporales</taxon>
        <taxon>Streptomycetaceae</taxon>
        <taxon>Streptomyces</taxon>
    </lineage>
</organism>
<sequence>MVTMDATPSSCDTVKCWQHDDAQPAYVPLGRKLAVLGLILFLPALVLLGLADVTKQVSHDRCAYQGCTEPLMKAIHLAWRVMWLAGATGVVAALLPRRVAVLRFGLACLHIALLIAPVFILSGV</sequence>
<keyword evidence="1" id="KW-0812">Transmembrane</keyword>
<protein>
    <submittedName>
        <fullName evidence="2">Uncharacterized protein</fullName>
    </submittedName>
</protein>
<dbReference type="EMBL" id="BAAASL010000011">
    <property type="protein sequence ID" value="GAA2718422.1"/>
    <property type="molecule type" value="Genomic_DNA"/>
</dbReference>
<evidence type="ECO:0000313" key="3">
    <source>
        <dbReference type="Proteomes" id="UP001500886"/>
    </source>
</evidence>
<gene>
    <name evidence="2" type="ORF">GCM10010315_33840</name>
</gene>
<proteinExistence type="predicted"/>
<keyword evidence="1" id="KW-0472">Membrane</keyword>
<name>A0ABN3TTP0_9ACTN</name>
<comment type="caution">
    <text evidence="2">The sequence shown here is derived from an EMBL/GenBank/DDBJ whole genome shotgun (WGS) entry which is preliminary data.</text>
</comment>
<evidence type="ECO:0000256" key="1">
    <source>
        <dbReference type="SAM" id="Phobius"/>
    </source>
</evidence>